<feature type="region of interest" description="Disordered" evidence="1">
    <location>
        <begin position="1"/>
        <end position="50"/>
    </location>
</feature>
<reference evidence="2 3" key="1">
    <citation type="journal article" date="2013" name="BMC Genomics">
        <title>Reconstruction of the lipid metabolism for the microalga Monoraphidium neglectum from its genome sequence reveals characteristics suitable for biofuel production.</title>
        <authorList>
            <person name="Bogen C."/>
            <person name="Al-Dilaimi A."/>
            <person name="Albersmeier A."/>
            <person name="Wichmann J."/>
            <person name="Grundmann M."/>
            <person name="Rupp O."/>
            <person name="Lauersen K.J."/>
            <person name="Blifernez-Klassen O."/>
            <person name="Kalinowski J."/>
            <person name="Goesmann A."/>
            <person name="Mussgnug J.H."/>
            <person name="Kruse O."/>
        </authorList>
    </citation>
    <scope>NUCLEOTIDE SEQUENCE [LARGE SCALE GENOMIC DNA]</scope>
    <source>
        <strain evidence="2 3">SAG 48.87</strain>
    </source>
</reference>
<name>A0A0D2KFL5_9CHLO</name>
<accession>A0A0D2KFL5</accession>
<evidence type="ECO:0000313" key="3">
    <source>
        <dbReference type="Proteomes" id="UP000054498"/>
    </source>
</evidence>
<sequence length="130" mass="13176">MTESTLTGTCSSGNESPRKRTPSGSTVEEAGAVDNTNSANNSAANNTSAGSAVHMRAVAGVVVSGDQDSVLGWRTRTNGGGSCSLDGASDVGNSQLGAASARGSFDSRRHMSLQQLQKAIKSIMLTDGEI</sequence>
<protein>
    <submittedName>
        <fullName evidence="2">Uncharacterized protein</fullName>
    </submittedName>
</protein>
<dbReference type="Proteomes" id="UP000054498">
    <property type="component" value="Unassembled WGS sequence"/>
</dbReference>
<proteinExistence type="predicted"/>
<keyword evidence="3" id="KW-1185">Reference proteome</keyword>
<evidence type="ECO:0000313" key="2">
    <source>
        <dbReference type="EMBL" id="KIY94668.1"/>
    </source>
</evidence>
<dbReference type="EMBL" id="KK103957">
    <property type="protein sequence ID" value="KIY94668.1"/>
    <property type="molecule type" value="Genomic_DNA"/>
</dbReference>
<evidence type="ECO:0000256" key="1">
    <source>
        <dbReference type="SAM" id="MobiDB-lite"/>
    </source>
</evidence>
<gene>
    <name evidence="2" type="ORF">MNEG_13292</name>
</gene>
<organism evidence="2 3">
    <name type="scientific">Monoraphidium neglectum</name>
    <dbReference type="NCBI Taxonomy" id="145388"/>
    <lineage>
        <taxon>Eukaryota</taxon>
        <taxon>Viridiplantae</taxon>
        <taxon>Chlorophyta</taxon>
        <taxon>core chlorophytes</taxon>
        <taxon>Chlorophyceae</taxon>
        <taxon>CS clade</taxon>
        <taxon>Sphaeropleales</taxon>
        <taxon>Selenastraceae</taxon>
        <taxon>Monoraphidium</taxon>
    </lineage>
</organism>
<dbReference type="GeneID" id="25730740"/>
<feature type="compositionally biased region" description="Low complexity" evidence="1">
    <location>
        <begin position="35"/>
        <end position="50"/>
    </location>
</feature>
<dbReference type="AlphaFoldDB" id="A0A0D2KFL5"/>
<dbReference type="KEGG" id="mng:MNEG_13292"/>
<feature type="compositionally biased region" description="Polar residues" evidence="1">
    <location>
        <begin position="1"/>
        <end position="15"/>
    </location>
</feature>
<dbReference type="RefSeq" id="XP_013893688.1">
    <property type="nucleotide sequence ID" value="XM_014038234.1"/>
</dbReference>